<comment type="caution">
    <text evidence="3">The sequence shown here is derived from an EMBL/GenBank/DDBJ whole genome shotgun (WGS) entry which is preliminary data.</text>
</comment>
<keyword evidence="4" id="KW-1185">Reference proteome</keyword>
<feature type="signal peptide" evidence="1">
    <location>
        <begin position="1"/>
        <end position="19"/>
    </location>
</feature>
<evidence type="ECO:0000313" key="4">
    <source>
        <dbReference type="Proteomes" id="UP001221757"/>
    </source>
</evidence>
<evidence type="ECO:0000313" key="3">
    <source>
        <dbReference type="EMBL" id="KAJ7688741.1"/>
    </source>
</evidence>
<proteinExistence type="predicted"/>
<dbReference type="SMART" id="SM01111">
    <property type="entry name" value="CVNH"/>
    <property type="match status" value="1"/>
</dbReference>
<gene>
    <name evidence="3" type="ORF">B0H17DRAFT_1332045</name>
</gene>
<dbReference type="Proteomes" id="UP001221757">
    <property type="component" value="Unassembled WGS sequence"/>
</dbReference>
<name>A0AAD7GHW3_MYCRO</name>
<dbReference type="EMBL" id="JARKIE010000077">
    <property type="protein sequence ID" value="KAJ7688741.1"/>
    <property type="molecule type" value="Genomic_DNA"/>
</dbReference>
<sequence>MRSITTLLILSSASVFGAAVLGTQNTTISTRHDGGFGATCSGFALSGDSSSNYILRASCPNNDGTVIFSSLYLNGCVANDNGVLACQKNGGYGSTCETLGFEFFGSTDVQLHANCKNSHGGISNDLLDLNKCIGNHNGQIDCIVRLRFIFAGNGR</sequence>
<evidence type="ECO:0000259" key="2">
    <source>
        <dbReference type="SMART" id="SM01111"/>
    </source>
</evidence>
<feature type="chain" id="PRO_5041996796" evidence="1">
    <location>
        <begin position="20"/>
        <end position="155"/>
    </location>
</feature>
<keyword evidence="1" id="KW-0732">Signal</keyword>
<reference evidence="3" key="1">
    <citation type="submission" date="2023-03" db="EMBL/GenBank/DDBJ databases">
        <title>Massive genome expansion in bonnet fungi (Mycena s.s.) driven by repeated elements and novel gene families across ecological guilds.</title>
        <authorList>
            <consortium name="Lawrence Berkeley National Laboratory"/>
            <person name="Harder C.B."/>
            <person name="Miyauchi S."/>
            <person name="Viragh M."/>
            <person name="Kuo A."/>
            <person name="Thoen E."/>
            <person name="Andreopoulos B."/>
            <person name="Lu D."/>
            <person name="Skrede I."/>
            <person name="Drula E."/>
            <person name="Henrissat B."/>
            <person name="Morin E."/>
            <person name="Kohler A."/>
            <person name="Barry K."/>
            <person name="LaButti K."/>
            <person name="Morin E."/>
            <person name="Salamov A."/>
            <person name="Lipzen A."/>
            <person name="Mereny Z."/>
            <person name="Hegedus B."/>
            <person name="Baldrian P."/>
            <person name="Stursova M."/>
            <person name="Weitz H."/>
            <person name="Taylor A."/>
            <person name="Grigoriev I.V."/>
            <person name="Nagy L.G."/>
            <person name="Martin F."/>
            <person name="Kauserud H."/>
        </authorList>
    </citation>
    <scope>NUCLEOTIDE SEQUENCE</scope>
    <source>
        <strain evidence="3">CBHHK067</strain>
    </source>
</reference>
<organism evidence="3 4">
    <name type="scientific">Mycena rosella</name>
    <name type="common">Pink bonnet</name>
    <name type="synonym">Agaricus rosellus</name>
    <dbReference type="NCBI Taxonomy" id="1033263"/>
    <lineage>
        <taxon>Eukaryota</taxon>
        <taxon>Fungi</taxon>
        <taxon>Dikarya</taxon>
        <taxon>Basidiomycota</taxon>
        <taxon>Agaricomycotina</taxon>
        <taxon>Agaricomycetes</taxon>
        <taxon>Agaricomycetidae</taxon>
        <taxon>Agaricales</taxon>
        <taxon>Marasmiineae</taxon>
        <taxon>Mycenaceae</taxon>
        <taxon>Mycena</taxon>
    </lineage>
</organism>
<feature type="domain" description="Cyanovirin-N" evidence="2">
    <location>
        <begin position="35"/>
        <end position="142"/>
    </location>
</feature>
<dbReference type="InterPro" id="IPR036673">
    <property type="entry name" value="Cyanovirin-N_sf"/>
</dbReference>
<dbReference type="AlphaFoldDB" id="A0AAD7GHW3"/>
<dbReference type="Pfam" id="PF08881">
    <property type="entry name" value="CVNH"/>
    <property type="match status" value="1"/>
</dbReference>
<accession>A0AAD7GHW3</accession>
<dbReference type="Gene3D" id="2.30.60.10">
    <property type="entry name" value="Cyanovirin-N"/>
    <property type="match status" value="1"/>
</dbReference>
<evidence type="ECO:0000256" key="1">
    <source>
        <dbReference type="SAM" id="SignalP"/>
    </source>
</evidence>
<protein>
    <submittedName>
        <fullName evidence="3">Cyanovirin-N</fullName>
    </submittedName>
</protein>
<dbReference type="SUPFAM" id="SSF51322">
    <property type="entry name" value="Cyanovirin-N"/>
    <property type="match status" value="1"/>
</dbReference>
<dbReference type="InterPro" id="IPR011058">
    <property type="entry name" value="Cyanovirin-N"/>
</dbReference>